<dbReference type="GO" id="GO:0031507">
    <property type="term" value="P:heterochromatin formation"/>
    <property type="evidence" value="ECO:0007669"/>
    <property type="project" value="TreeGrafter"/>
</dbReference>
<dbReference type="InterPro" id="IPR000286">
    <property type="entry name" value="HDACs"/>
</dbReference>
<dbReference type="GO" id="GO:0005634">
    <property type="term" value="C:nucleus"/>
    <property type="evidence" value="ECO:0007669"/>
    <property type="project" value="UniProtKB-SubCell"/>
</dbReference>
<dbReference type="STRING" id="1353952.A0A165GSA8"/>
<feature type="domain" description="Histone deacetylase" evidence="11">
    <location>
        <begin position="250"/>
        <end position="411"/>
    </location>
</feature>
<keyword evidence="8" id="KW-0804">Transcription</keyword>
<feature type="compositionally biased region" description="Acidic residues" evidence="10">
    <location>
        <begin position="93"/>
        <end position="104"/>
    </location>
</feature>
<evidence type="ECO:0000313" key="13">
    <source>
        <dbReference type="Proteomes" id="UP000076842"/>
    </source>
</evidence>
<dbReference type="OrthoDB" id="73273at2759"/>
<keyword evidence="4" id="KW-0678">Repressor</keyword>
<dbReference type="EMBL" id="KV423951">
    <property type="protein sequence ID" value="KZT58411.1"/>
    <property type="molecule type" value="Genomic_DNA"/>
</dbReference>
<dbReference type="AlphaFoldDB" id="A0A165GSA8"/>
<dbReference type="InterPro" id="IPR023801">
    <property type="entry name" value="His_deacetylse_dom"/>
</dbReference>
<feature type="compositionally biased region" description="Gly residues" evidence="10">
    <location>
        <begin position="75"/>
        <end position="90"/>
    </location>
</feature>
<evidence type="ECO:0000259" key="11">
    <source>
        <dbReference type="Pfam" id="PF00850"/>
    </source>
</evidence>
<dbReference type="SUPFAM" id="SSF52768">
    <property type="entry name" value="Arginase/deacetylase"/>
    <property type="match status" value="1"/>
</dbReference>
<protein>
    <recommendedName>
        <fullName evidence="3">histone deacetylase</fullName>
        <ecNumber evidence="3">3.5.1.98</ecNumber>
    </recommendedName>
</protein>
<keyword evidence="13" id="KW-1185">Reference proteome</keyword>
<dbReference type="InterPro" id="IPR023696">
    <property type="entry name" value="Ureohydrolase_dom_sf"/>
</dbReference>
<evidence type="ECO:0000256" key="6">
    <source>
        <dbReference type="ARBA" id="ARBA00022853"/>
    </source>
</evidence>
<evidence type="ECO:0000256" key="10">
    <source>
        <dbReference type="SAM" id="MobiDB-lite"/>
    </source>
</evidence>
<reference evidence="12 13" key="1">
    <citation type="journal article" date="2016" name="Mol. Biol. Evol.">
        <title>Comparative Genomics of Early-Diverging Mushroom-Forming Fungi Provides Insights into the Origins of Lignocellulose Decay Capabilities.</title>
        <authorList>
            <person name="Nagy L.G."/>
            <person name="Riley R."/>
            <person name="Tritt A."/>
            <person name="Adam C."/>
            <person name="Daum C."/>
            <person name="Floudas D."/>
            <person name="Sun H."/>
            <person name="Yadav J.S."/>
            <person name="Pangilinan J."/>
            <person name="Larsson K.H."/>
            <person name="Matsuura K."/>
            <person name="Barry K."/>
            <person name="Labutti K."/>
            <person name="Kuo R."/>
            <person name="Ohm R.A."/>
            <person name="Bhattacharya S.S."/>
            <person name="Shirouzu T."/>
            <person name="Yoshinaga Y."/>
            <person name="Martin F.M."/>
            <person name="Grigoriev I.V."/>
            <person name="Hibbett D.S."/>
        </authorList>
    </citation>
    <scope>NUCLEOTIDE SEQUENCE [LARGE SCALE GENOMIC DNA]</scope>
    <source>
        <strain evidence="12 13">HHB12733</strain>
    </source>
</reference>
<dbReference type="PANTHER" id="PTHR10625:SF14">
    <property type="entry name" value="HISTONE DEACETYLASE 8"/>
    <property type="match status" value="1"/>
</dbReference>
<evidence type="ECO:0000256" key="3">
    <source>
        <dbReference type="ARBA" id="ARBA00012111"/>
    </source>
</evidence>
<evidence type="ECO:0000256" key="1">
    <source>
        <dbReference type="ARBA" id="ARBA00004123"/>
    </source>
</evidence>
<accession>A0A165GSA8</accession>
<feature type="region of interest" description="Disordered" evidence="10">
    <location>
        <begin position="75"/>
        <end position="111"/>
    </location>
</feature>
<proteinExistence type="inferred from homology"/>
<evidence type="ECO:0000256" key="2">
    <source>
        <dbReference type="ARBA" id="ARBA00006457"/>
    </source>
</evidence>
<organism evidence="12 13">
    <name type="scientific">Calocera cornea HHB12733</name>
    <dbReference type="NCBI Taxonomy" id="1353952"/>
    <lineage>
        <taxon>Eukaryota</taxon>
        <taxon>Fungi</taxon>
        <taxon>Dikarya</taxon>
        <taxon>Basidiomycota</taxon>
        <taxon>Agaricomycotina</taxon>
        <taxon>Dacrymycetes</taxon>
        <taxon>Dacrymycetales</taxon>
        <taxon>Dacrymycetaceae</taxon>
        <taxon>Calocera</taxon>
    </lineage>
</organism>
<dbReference type="GO" id="GO:0141221">
    <property type="term" value="F:histone deacetylase activity, hydrolytic mechanism"/>
    <property type="evidence" value="ECO:0007669"/>
    <property type="project" value="UniProtKB-EC"/>
</dbReference>
<gene>
    <name evidence="12" type="ORF">CALCODRAFT_482348</name>
</gene>
<feature type="compositionally biased region" description="Polar residues" evidence="10">
    <location>
        <begin position="1"/>
        <end position="18"/>
    </location>
</feature>
<dbReference type="Gene3D" id="3.40.800.20">
    <property type="entry name" value="Histone deacetylase domain"/>
    <property type="match status" value="1"/>
</dbReference>
<dbReference type="PRINTS" id="PR01270">
    <property type="entry name" value="HDASUPER"/>
</dbReference>
<keyword evidence="9" id="KW-0539">Nucleus</keyword>
<sequence length="475" mass="51103">MSDTQLYPTPPAENSNSSGERKKRQVKQVVLLFSPQLMALASLLPSNRDRARMLYALMHAYGLLRPFATVAPGGGSLQHGKRGSGAGGGGAREEEEEEEEEEGEGGTQYRILKPNAATRADLAEYHEREYLDYILSPSSAQAEGGEGQSALVLDDLGLTDDCPLFPHLPAYALLIAGASLTAASALLRGIATYALHWEGGRHHAHRGRAAGYCYVQDVVLAIQRLRSLQPVAQPARASGDIVGAEVGEQPKRRARVMYLDLDLHYADAVCQAFAHSRAGGVLTLSVHHASPGFYPSTACAALTRPDTADPYTLSLPLARGAGNGTYARLWPAVERVTAAFDPEYVVLQCGLDALAGDPCRTFNLGLDRAEEGSLGWMVERVLGWGRRTLFLGGGGYESANAARAWTYLTSIIAGRPLNARADIPDHVFFGQYAPSFTLDVPAGTMRDENTREALDNIVGVVDVLADRIRGLRCSM</sequence>
<dbReference type="Proteomes" id="UP000076842">
    <property type="component" value="Unassembled WGS sequence"/>
</dbReference>
<evidence type="ECO:0000256" key="7">
    <source>
        <dbReference type="ARBA" id="ARBA00023015"/>
    </source>
</evidence>
<dbReference type="EC" id="3.5.1.98" evidence="3"/>
<dbReference type="Pfam" id="PF00850">
    <property type="entry name" value="Hist_deacetyl"/>
    <property type="match status" value="2"/>
</dbReference>
<feature type="region of interest" description="Disordered" evidence="10">
    <location>
        <begin position="1"/>
        <end position="23"/>
    </location>
</feature>
<comment type="similarity">
    <text evidence="2">Belongs to the histone deacetylase family. HD type 1 subfamily.</text>
</comment>
<keyword evidence="7" id="KW-0805">Transcription regulation</keyword>
<evidence type="ECO:0000313" key="12">
    <source>
        <dbReference type="EMBL" id="KZT58411.1"/>
    </source>
</evidence>
<feature type="domain" description="Histone deacetylase" evidence="11">
    <location>
        <begin position="108"/>
        <end position="227"/>
    </location>
</feature>
<evidence type="ECO:0000256" key="4">
    <source>
        <dbReference type="ARBA" id="ARBA00022491"/>
    </source>
</evidence>
<dbReference type="PANTHER" id="PTHR10625">
    <property type="entry name" value="HISTONE DEACETYLASE HDAC1-RELATED"/>
    <property type="match status" value="1"/>
</dbReference>
<keyword evidence="5" id="KW-0378">Hydrolase</keyword>
<evidence type="ECO:0000256" key="9">
    <source>
        <dbReference type="ARBA" id="ARBA00023242"/>
    </source>
</evidence>
<name>A0A165GSA8_9BASI</name>
<evidence type="ECO:0000256" key="8">
    <source>
        <dbReference type="ARBA" id="ARBA00023163"/>
    </source>
</evidence>
<dbReference type="InterPro" id="IPR037138">
    <property type="entry name" value="His_deacetylse_dom_sf"/>
</dbReference>
<dbReference type="InParanoid" id="A0A165GSA8"/>
<keyword evidence="6" id="KW-0156">Chromatin regulator</keyword>
<comment type="subcellular location">
    <subcellularLocation>
        <location evidence="1">Nucleus</location>
    </subcellularLocation>
</comment>
<evidence type="ECO:0000256" key="5">
    <source>
        <dbReference type="ARBA" id="ARBA00022801"/>
    </source>
</evidence>